<keyword evidence="2" id="KW-1162">Viral penetration into host cytoplasm</keyword>
<keyword evidence="1" id="KW-0118">Viral capsid assembly</keyword>
<keyword evidence="2" id="KW-1160">Virus entry into host cell</keyword>
<organism evidence="4">
    <name type="scientific">Siphoviridae sp. ct8NQ14</name>
    <dbReference type="NCBI Taxonomy" id="2825363"/>
    <lineage>
        <taxon>Viruses</taxon>
        <taxon>Duplodnaviria</taxon>
        <taxon>Heunggongvirae</taxon>
        <taxon>Uroviricota</taxon>
        <taxon>Caudoviricetes</taxon>
    </lineage>
</organism>
<proteinExistence type="predicted"/>
<name>A0A8S5PLN6_9CAUD</name>
<reference evidence="4" key="1">
    <citation type="journal article" date="2021" name="Proc. Natl. Acad. Sci. U.S.A.">
        <title>A Catalog of Tens of Thousands of Viruses from Human Metagenomes Reveals Hidden Associations with Chronic Diseases.</title>
        <authorList>
            <person name="Tisza M.J."/>
            <person name="Buck C.B."/>
        </authorList>
    </citation>
    <scope>NUCLEOTIDE SEQUENCE</scope>
    <source>
        <strain evidence="4">Ct8NQ14</strain>
    </source>
</reference>
<dbReference type="InterPro" id="IPR006427">
    <property type="entry name" value="Portal_HK97"/>
</dbReference>
<dbReference type="EMBL" id="BK015464">
    <property type="protein sequence ID" value="DAE08103.1"/>
    <property type="molecule type" value="Genomic_DNA"/>
</dbReference>
<evidence type="ECO:0000313" key="4">
    <source>
        <dbReference type="EMBL" id="DAE08103.1"/>
    </source>
</evidence>
<evidence type="ECO:0000256" key="1">
    <source>
        <dbReference type="ARBA" id="ARBA00022950"/>
    </source>
</evidence>
<sequence length="390" mass="44437">MGFWAWLKGKMSTGKTVEVTADTIEQFVDQERLSNLVAEELTIHAAINLIANSISKCEFKTLSKGKEQQGEEYYVWNYEPNKNQNSSQFLQELVATLLYRNECLVIESMGQLIIAESFTKEEYALKETVFSNVYRKGLTFDRTFHMSEVLYFRLNNKNIRQLLANLCNGYNTLLDEAVDKYEKAGGEKGTLHIDALAAGTKYGGKSFEEVYEDLMNNRFKRFFNSRSAVLPLFNGFTYTKQAAEQSKKSTSEMKDITDVLDEIVVTVARAFNIPSALLKGDVSDVEKVTQNFLTFCVDPICEMLQTEINRKRYGKRQVRQGCYLKIDTTTIMHVDVFAIAEKIDKLISSGMYCIDELRKKLGETELGTEESKKHWITKNYTDIAKGGDTG</sequence>
<keyword evidence="3" id="KW-0231">Viral genome packaging</keyword>
<protein>
    <submittedName>
        <fullName evidence="4">Portal protein</fullName>
    </submittedName>
</protein>
<evidence type="ECO:0000256" key="2">
    <source>
        <dbReference type="ARBA" id="ARBA00023009"/>
    </source>
</evidence>
<accession>A0A8S5PLN6</accession>
<dbReference type="InterPro" id="IPR006944">
    <property type="entry name" value="Phage/GTA_portal"/>
</dbReference>
<dbReference type="Pfam" id="PF04860">
    <property type="entry name" value="Phage_portal"/>
    <property type="match status" value="1"/>
</dbReference>
<keyword evidence="2" id="KW-1171">Viral genome ejection through host cell envelope</keyword>
<dbReference type="NCBIfam" id="TIGR01537">
    <property type="entry name" value="portal_HK97"/>
    <property type="match status" value="1"/>
</dbReference>
<keyword evidence="1" id="KW-1188">Viral release from host cell</keyword>
<evidence type="ECO:0000256" key="3">
    <source>
        <dbReference type="ARBA" id="ARBA00023219"/>
    </source>
</evidence>